<accession>A0A1Q2SK58</accession>
<gene>
    <name evidence="1" type="ORF">TAO_0165</name>
</gene>
<dbReference type="OrthoDB" id="5763254at2"/>
<protein>
    <submittedName>
        <fullName evidence="1">Hypothetical conserved protein</fullName>
    </submittedName>
</protein>
<keyword evidence="2" id="KW-1185">Reference proteome</keyword>
<dbReference type="KEGG" id="ntt:TAO_0165"/>
<name>A0A1Q2SK58_9GAMM</name>
<dbReference type="AlphaFoldDB" id="A0A1Q2SK58"/>
<organism evidence="1 2">
    <name type="scientific">Candidatus Nitrosoglobus terrae</name>
    <dbReference type="NCBI Taxonomy" id="1630141"/>
    <lineage>
        <taxon>Bacteria</taxon>
        <taxon>Pseudomonadati</taxon>
        <taxon>Pseudomonadota</taxon>
        <taxon>Gammaproteobacteria</taxon>
        <taxon>Chromatiales</taxon>
        <taxon>Chromatiaceae</taxon>
        <taxon>Candidatus Nitrosoglobus</taxon>
    </lineage>
</organism>
<evidence type="ECO:0000313" key="2">
    <source>
        <dbReference type="Proteomes" id="UP000243679"/>
    </source>
</evidence>
<dbReference type="Proteomes" id="UP000243679">
    <property type="component" value="Chromosome"/>
</dbReference>
<dbReference type="EMBL" id="AP014836">
    <property type="protein sequence ID" value="BAW79535.1"/>
    <property type="molecule type" value="Genomic_DNA"/>
</dbReference>
<proteinExistence type="predicted"/>
<sequence>MMVKIMEVILVAWVLVSTHGIFTLAGAVNLAPDGLGEVLLFPYYTVRNGNMTLLSIINTRQRVKAVKLRFLEGKNGQPVLDFNLYLSPQDVWTGSLAQSATGTVLTTTDKSCTVPAIPPAGVEFSNTAYAMTSPDGEDTSLDRTREGYFAAFDMGVVTDSALAAAATHIDGLPQNCAALQQAWTTGVWALTPSMGMGFDPGGLWGSLQLVNVNQGTDYGASAIALGGFFSTAIHTAASAPLPNLSSANPETDILTQANPAGGVPSVVHSTWPQNSQGGVDAVSAVLMRRAVINEYTIDPALAARTDWVVNFPTKRFYVPIHNSTNGGIPIVATPPFTQSFWTGGAPEAVALSLRDREEQVNKGSAAMLPWAVNVMTFRDISVLGSALTLAIDTANMGNNGWMKLKFPVTPNPISSRQNIHELIDNEGSAYLGLPVMGFAVEAYGNKDAHYRELLPHKFSRDIAMSLDEVIAKTIPPKVAMPKTSASKLSMEKAACQTAIEMEIELQTARGSATVNGALAMIACQAAAAIIAASPQVPIGAAAIEAAVKAAAIAAITHQ</sequence>
<reference evidence="1 2" key="1">
    <citation type="journal article" date="2017" name="ISME J.">
        <title>An acid-tolerant ammonia-oxidizing ?-proteobacterium from soil.</title>
        <authorList>
            <person name="Hayatsu M."/>
            <person name="Tago K."/>
            <person name="Uchiyama I."/>
            <person name="Toyoda A."/>
            <person name="Wang Y."/>
            <person name="Shimomura Y."/>
            <person name="Okubo T."/>
            <person name="Kurisu F."/>
            <person name="Hirono Y."/>
            <person name="Nonaka K."/>
            <person name="Akiyama H."/>
            <person name="Itoh T."/>
            <person name="Takami H."/>
        </authorList>
    </citation>
    <scope>NUCLEOTIDE SEQUENCE [LARGE SCALE GENOMIC DNA]</scope>
    <source>
        <strain evidence="1 2">TAO100</strain>
    </source>
</reference>
<dbReference type="RefSeq" id="WP_145955132.1">
    <property type="nucleotide sequence ID" value="NZ_AP014836.1"/>
</dbReference>
<evidence type="ECO:0000313" key="1">
    <source>
        <dbReference type="EMBL" id="BAW79535.1"/>
    </source>
</evidence>